<reference evidence="6 7" key="1">
    <citation type="journal article" date="2021" name="BMC Genomics">
        <title>Datura genome reveals duplications of psychoactive alkaloid biosynthetic genes and high mutation rate following tissue culture.</title>
        <authorList>
            <person name="Rajewski A."/>
            <person name="Carter-House D."/>
            <person name="Stajich J."/>
            <person name="Litt A."/>
        </authorList>
    </citation>
    <scope>NUCLEOTIDE SEQUENCE [LARGE SCALE GENOMIC DNA]</scope>
    <source>
        <strain evidence="6">AR-01</strain>
    </source>
</reference>
<feature type="region of interest" description="Disordered" evidence="4">
    <location>
        <begin position="326"/>
        <end position="365"/>
    </location>
</feature>
<dbReference type="PROSITE" id="PS51504">
    <property type="entry name" value="H15"/>
    <property type="match status" value="1"/>
</dbReference>
<dbReference type="InterPro" id="IPR005818">
    <property type="entry name" value="Histone_H1/H5_H15"/>
</dbReference>
<evidence type="ECO:0000256" key="3">
    <source>
        <dbReference type="ARBA" id="ARBA00023242"/>
    </source>
</evidence>
<dbReference type="SMART" id="SM00526">
    <property type="entry name" value="H15"/>
    <property type="match status" value="1"/>
</dbReference>
<proteinExistence type="predicted"/>
<feature type="domain" description="H15" evidence="5">
    <location>
        <begin position="71"/>
        <end position="141"/>
    </location>
</feature>
<gene>
    <name evidence="6" type="ORF">HAX54_007382</name>
</gene>
<feature type="compositionally biased region" description="Basic and acidic residues" evidence="4">
    <location>
        <begin position="167"/>
        <end position="199"/>
    </location>
</feature>
<evidence type="ECO:0000256" key="2">
    <source>
        <dbReference type="ARBA" id="ARBA00023125"/>
    </source>
</evidence>
<feature type="compositionally biased region" description="Polar residues" evidence="4">
    <location>
        <begin position="1"/>
        <end position="11"/>
    </location>
</feature>
<dbReference type="CDD" id="cd00073">
    <property type="entry name" value="H15"/>
    <property type="match status" value="1"/>
</dbReference>
<comment type="subcellular location">
    <subcellularLocation>
        <location evidence="1">Nucleus</location>
    </subcellularLocation>
</comment>
<feature type="compositionally biased region" description="Basic and acidic residues" evidence="4">
    <location>
        <begin position="268"/>
        <end position="296"/>
    </location>
</feature>
<organism evidence="6 7">
    <name type="scientific">Datura stramonium</name>
    <name type="common">Jimsonweed</name>
    <name type="synonym">Common thornapple</name>
    <dbReference type="NCBI Taxonomy" id="4076"/>
    <lineage>
        <taxon>Eukaryota</taxon>
        <taxon>Viridiplantae</taxon>
        <taxon>Streptophyta</taxon>
        <taxon>Embryophyta</taxon>
        <taxon>Tracheophyta</taxon>
        <taxon>Spermatophyta</taxon>
        <taxon>Magnoliopsida</taxon>
        <taxon>eudicotyledons</taxon>
        <taxon>Gunneridae</taxon>
        <taxon>Pentapetalae</taxon>
        <taxon>asterids</taxon>
        <taxon>lamiids</taxon>
        <taxon>Solanales</taxon>
        <taxon>Solanaceae</taxon>
        <taxon>Solanoideae</taxon>
        <taxon>Datureae</taxon>
        <taxon>Datura</taxon>
    </lineage>
</organism>
<accession>A0ABS8RUT1</accession>
<sequence>MDQNPCKNPNVQQQQQQQQKKKNHEGSMDKLREAILKLSNSAPNGPLSITQNSFLQQSLTNFLSCLHTTPDHPPYAWMIEKALRELNEKGGSSEDSIAKFIKKEYDSLPWAHMTLLKHHLQKMSEKGEILMIDGGRFLLPADSENLSRKRQKKRKYVKRKRSGTSETKQRKPQQKEKEEEKLVQHYDVELVGEQEKLDEQQNEVTVKRTRRGSSEIKQKKPWQKEKEEKRVQHDDAEVGEQKKLDDVEIVGEQKKLDKQQNEVTDSGNHGKENRIREEYRELNEHQNERSTDKEHGQLSGQQNYVTGNKVNDKPDILLLQSPTGFEAVSIDKSSQTDRSQRQLKRWNKSSGDLPKSISTSEVEPLPPLALATREEVLNLTDPQHKVQLEQPKQQRCGRLLRSKEDKAKKDKSKISTLATNEEVHLKQQKEERCWRALRGKEDGADPDTTLLKNLVTKKQNGGGPGRRRKAQ</sequence>
<dbReference type="Gene3D" id="1.10.10.10">
    <property type="entry name" value="Winged helix-like DNA-binding domain superfamily/Winged helix DNA-binding domain"/>
    <property type="match status" value="1"/>
</dbReference>
<feature type="compositionally biased region" description="Polar residues" evidence="4">
    <location>
        <begin position="298"/>
        <end position="309"/>
    </location>
</feature>
<dbReference type="PANTHER" id="PTHR11467">
    <property type="entry name" value="HISTONE H1"/>
    <property type="match status" value="1"/>
</dbReference>
<evidence type="ECO:0000313" key="6">
    <source>
        <dbReference type="EMBL" id="MCD7450586.1"/>
    </source>
</evidence>
<dbReference type="InterPro" id="IPR036388">
    <property type="entry name" value="WH-like_DNA-bd_sf"/>
</dbReference>
<feature type="compositionally biased region" description="Basic and acidic residues" evidence="4">
    <location>
        <begin position="212"/>
        <end position="260"/>
    </location>
</feature>
<dbReference type="Pfam" id="PF00538">
    <property type="entry name" value="Linker_histone"/>
    <property type="match status" value="1"/>
</dbReference>
<dbReference type="InterPro" id="IPR036390">
    <property type="entry name" value="WH_DNA-bd_sf"/>
</dbReference>
<keyword evidence="2" id="KW-0238">DNA-binding</keyword>
<dbReference type="SUPFAM" id="SSF46785">
    <property type="entry name" value="Winged helix' DNA-binding domain"/>
    <property type="match status" value="1"/>
</dbReference>
<keyword evidence="3" id="KW-0539">Nucleus</keyword>
<keyword evidence="7" id="KW-1185">Reference proteome</keyword>
<dbReference type="Proteomes" id="UP000823775">
    <property type="component" value="Unassembled WGS sequence"/>
</dbReference>
<evidence type="ECO:0000313" key="7">
    <source>
        <dbReference type="Proteomes" id="UP000823775"/>
    </source>
</evidence>
<comment type="caution">
    <text evidence="6">The sequence shown here is derived from an EMBL/GenBank/DDBJ whole genome shotgun (WGS) entry which is preliminary data.</text>
</comment>
<protein>
    <recommendedName>
        <fullName evidence="5">H15 domain-containing protein</fullName>
    </recommendedName>
</protein>
<feature type="region of interest" description="Disordered" evidence="4">
    <location>
        <begin position="381"/>
        <end position="425"/>
    </location>
</feature>
<feature type="region of interest" description="Disordered" evidence="4">
    <location>
        <begin position="439"/>
        <end position="471"/>
    </location>
</feature>
<dbReference type="EMBL" id="JACEIK010000138">
    <property type="protein sequence ID" value="MCD7450586.1"/>
    <property type="molecule type" value="Genomic_DNA"/>
</dbReference>
<name>A0ABS8RUT1_DATST</name>
<feature type="region of interest" description="Disordered" evidence="4">
    <location>
        <begin position="1"/>
        <end position="28"/>
    </location>
</feature>
<evidence type="ECO:0000259" key="5">
    <source>
        <dbReference type="PROSITE" id="PS51504"/>
    </source>
</evidence>
<dbReference type="PANTHER" id="PTHR11467:SF109">
    <property type="entry name" value="H15 DOMAIN-CONTAINING PROTEIN"/>
    <property type="match status" value="1"/>
</dbReference>
<evidence type="ECO:0000256" key="4">
    <source>
        <dbReference type="SAM" id="MobiDB-lite"/>
    </source>
</evidence>
<feature type="compositionally biased region" description="Basic residues" evidence="4">
    <location>
        <begin position="148"/>
        <end position="162"/>
    </location>
</feature>
<feature type="region of interest" description="Disordered" evidence="4">
    <location>
        <begin position="143"/>
        <end position="311"/>
    </location>
</feature>
<evidence type="ECO:0000256" key="1">
    <source>
        <dbReference type="ARBA" id="ARBA00004123"/>
    </source>
</evidence>